<dbReference type="GO" id="GO:0005886">
    <property type="term" value="C:plasma membrane"/>
    <property type="evidence" value="ECO:0007669"/>
    <property type="project" value="InterPro"/>
</dbReference>
<keyword evidence="10" id="KW-0460">Magnesium</keyword>
<evidence type="ECO:0000256" key="8">
    <source>
        <dbReference type="ARBA" id="ARBA00022741"/>
    </source>
</evidence>
<name>A0A915EUL2_9BILA</name>
<evidence type="ECO:0000256" key="3">
    <source>
        <dbReference type="ARBA" id="ARBA00001946"/>
    </source>
</evidence>
<feature type="transmembrane region" description="Helical" evidence="16">
    <location>
        <begin position="625"/>
        <end position="644"/>
    </location>
</feature>
<feature type="transmembrane region" description="Helical" evidence="16">
    <location>
        <begin position="202"/>
        <end position="221"/>
    </location>
</feature>
<evidence type="ECO:0000313" key="19">
    <source>
        <dbReference type="WBParaSite" id="jg9154"/>
    </source>
</evidence>
<keyword evidence="9" id="KW-0067">ATP-binding</keyword>
<feature type="transmembrane region" description="Helical" evidence="16">
    <location>
        <begin position="686"/>
        <end position="708"/>
    </location>
</feature>
<dbReference type="Gene3D" id="3.30.70.1230">
    <property type="entry name" value="Nucleotide cyclase"/>
    <property type="match status" value="3"/>
</dbReference>
<keyword evidence="13 16" id="KW-0472">Membrane</keyword>
<dbReference type="Pfam" id="PF00211">
    <property type="entry name" value="Guanylate_cyc"/>
    <property type="match status" value="2"/>
</dbReference>
<keyword evidence="8" id="KW-0547">Nucleotide-binding</keyword>
<dbReference type="EC" id="4.6.1.1" evidence="5"/>
<evidence type="ECO:0000256" key="16">
    <source>
        <dbReference type="SAM" id="Phobius"/>
    </source>
</evidence>
<dbReference type="PANTHER" id="PTHR45627:SF16">
    <property type="entry name" value="ADENYLATE CYCLASE"/>
    <property type="match status" value="1"/>
</dbReference>
<dbReference type="SMART" id="SM00044">
    <property type="entry name" value="CYCc"/>
    <property type="match status" value="2"/>
</dbReference>
<feature type="domain" description="Guanylate cyclase" evidence="17">
    <location>
        <begin position="359"/>
        <end position="458"/>
    </location>
</feature>
<keyword evidence="14 15" id="KW-0456">Lyase</keyword>
<dbReference type="PROSITE" id="PS50125">
    <property type="entry name" value="GUANYLATE_CYCLASE_2"/>
    <property type="match status" value="2"/>
</dbReference>
<feature type="transmembrane region" description="Helical" evidence="16">
    <location>
        <begin position="269"/>
        <end position="288"/>
    </location>
</feature>
<organism evidence="18 19">
    <name type="scientific">Ditylenchus dipsaci</name>
    <dbReference type="NCBI Taxonomy" id="166011"/>
    <lineage>
        <taxon>Eukaryota</taxon>
        <taxon>Metazoa</taxon>
        <taxon>Ecdysozoa</taxon>
        <taxon>Nematoda</taxon>
        <taxon>Chromadorea</taxon>
        <taxon>Rhabditida</taxon>
        <taxon>Tylenchina</taxon>
        <taxon>Tylenchomorpha</taxon>
        <taxon>Sphaerularioidea</taxon>
        <taxon>Anguinidae</taxon>
        <taxon>Anguininae</taxon>
        <taxon>Ditylenchus</taxon>
    </lineage>
</organism>
<evidence type="ECO:0000256" key="14">
    <source>
        <dbReference type="ARBA" id="ARBA00023239"/>
    </source>
</evidence>
<evidence type="ECO:0000256" key="2">
    <source>
        <dbReference type="ARBA" id="ARBA00001593"/>
    </source>
</evidence>
<dbReference type="InterPro" id="IPR001054">
    <property type="entry name" value="A/G_cyclase"/>
</dbReference>
<feature type="transmembrane region" description="Helical" evidence="16">
    <location>
        <begin position="595"/>
        <end position="616"/>
    </location>
</feature>
<evidence type="ECO:0000256" key="5">
    <source>
        <dbReference type="ARBA" id="ARBA00012201"/>
    </source>
</evidence>
<feature type="domain" description="Guanylate cyclase" evidence="17">
    <location>
        <begin position="861"/>
        <end position="989"/>
    </location>
</feature>
<keyword evidence="11 16" id="KW-1133">Transmembrane helix</keyword>
<keyword evidence="6 16" id="KW-0812">Transmembrane</keyword>
<keyword evidence="12" id="KW-0115">cAMP biosynthesis</keyword>
<comment type="catalytic activity">
    <reaction evidence="1">
        <text>GTP = 3',5'-cyclic GMP + diphosphate</text>
        <dbReference type="Rhea" id="RHEA:13665"/>
        <dbReference type="ChEBI" id="CHEBI:33019"/>
        <dbReference type="ChEBI" id="CHEBI:37565"/>
        <dbReference type="ChEBI" id="CHEBI:57746"/>
        <dbReference type="EC" id="4.6.1.2"/>
    </reaction>
</comment>
<keyword evidence="18" id="KW-1185">Reference proteome</keyword>
<evidence type="ECO:0000256" key="10">
    <source>
        <dbReference type="ARBA" id="ARBA00022842"/>
    </source>
</evidence>
<dbReference type="InterPro" id="IPR029787">
    <property type="entry name" value="Nucleotide_cyclase"/>
</dbReference>
<evidence type="ECO:0000256" key="7">
    <source>
        <dbReference type="ARBA" id="ARBA00022723"/>
    </source>
</evidence>
<dbReference type="InterPro" id="IPR009398">
    <property type="entry name" value="Adcy_conserved_dom"/>
</dbReference>
<comment type="cofactor">
    <cofactor evidence="3">
        <name>Mg(2+)</name>
        <dbReference type="ChEBI" id="CHEBI:18420"/>
    </cofactor>
</comment>
<dbReference type="Pfam" id="PF16214">
    <property type="entry name" value="AC_N"/>
    <property type="match status" value="1"/>
</dbReference>
<evidence type="ECO:0000256" key="9">
    <source>
        <dbReference type="ARBA" id="ARBA00022840"/>
    </source>
</evidence>
<feature type="transmembrane region" description="Helical" evidence="16">
    <location>
        <begin position="178"/>
        <end position="195"/>
    </location>
</feature>
<evidence type="ECO:0000256" key="1">
    <source>
        <dbReference type="ARBA" id="ARBA00001436"/>
    </source>
</evidence>
<dbReference type="Proteomes" id="UP000887574">
    <property type="component" value="Unplaced"/>
</dbReference>
<dbReference type="GO" id="GO:0046872">
    <property type="term" value="F:metal ion binding"/>
    <property type="evidence" value="ECO:0007669"/>
    <property type="project" value="UniProtKB-KW"/>
</dbReference>
<dbReference type="Pfam" id="PF06327">
    <property type="entry name" value="Adcy_cons_dom"/>
    <property type="match status" value="1"/>
</dbReference>
<dbReference type="GO" id="GO:0035556">
    <property type="term" value="P:intracellular signal transduction"/>
    <property type="evidence" value="ECO:0007669"/>
    <property type="project" value="InterPro"/>
</dbReference>
<dbReference type="GO" id="GO:0004383">
    <property type="term" value="F:guanylate cyclase activity"/>
    <property type="evidence" value="ECO:0007669"/>
    <property type="project" value="UniProtKB-EC"/>
</dbReference>
<dbReference type="GO" id="GO:0004016">
    <property type="term" value="F:adenylate cyclase activity"/>
    <property type="evidence" value="ECO:0007669"/>
    <property type="project" value="UniProtKB-EC"/>
</dbReference>
<dbReference type="InterPro" id="IPR018297">
    <property type="entry name" value="A/G_cyclase_CS"/>
</dbReference>
<dbReference type="SUPFAM" id="SSF55073">
    <property type="entry name" value="Nucleotide cyclase"/>
    <property type="match status" value="2"/>
</dbReference>
<dbReference type="WBParaSite" id="jg9154">
    <property type="protein sequence ID" value="jg9154"/>
    <property type="gene ID" value="jg9154"/>
</dbReference>
<dbReference type="GO" id="GO:0005524">
    <property type="term" value="F:ATP binding"/>
    <property type="evidence" value="ECO:0007669"/>
    <property type="project" value="UniProtKB-KW"/>
</dbReference>
<feature type="transmembrane region" description="Helical" evidence="16">
    <location>
        <begin position="241"/>
        <end position="262"/>
    </location>
</feature>
<sequence length="989" mass="111480">MSSYSIASRSRTPRRSFEMGLGLAKDSSVLEPLQWSRSGAAQEGSGGAVSLSGVSRGAKTGGKVLGCADPEILSLIDASEKEDVETVGVACRLRQLKPDTLYSSYFKHMNAGRLKKRLDAPYCVFDVRGDNRGSRELKKKKDFNIPNLPLRKECLTCLVLLCLFEMVIHSIFSNWIRFAAINLVNVLLILLILVWKKQPLALSWIVVFSSLILLCLSPPVLHSSFAILNLFLCYTLLPLQLQASALAAFIVTLVALGLQVLNGADSKQLVAEVLLLLAMNINGIFVYAPTELVQRRTFRETRKCVENRIQLVRDNEKQENILLSVLPKHIANDMKKDIDQNQEAAMFHKIYIRKHENISILFADICGFTNLATNCSAEELVRTLNELFARFDKLAHENHLAMGLDMIHTIKLVRDLYGVNVNMRVGIHTGRAHCGVLGLKKWQFDVWSDDVTIANHMESGGLPGRIHVTLATVKALNGAYTVEPGNGQERSKYLALHKIETFFIIKPEEGKEPYHNKRAPASNKELQLAGFIDKQGNSLRRELSRPIEEDVDKYLEKGIEAINKEAWRNDYCKKYTLIFKDQKMEQKFLQYKSNAILIEIACVLTVFILSSMMLFVENLATGDVFVANAIAFVMILLIIFLLVLRNFLEKQGAGCRFECLNKNAIIETGSCTSHRLSNSRAEVGQLRIFECMLLVLLSVSLFQSLLALEKMLITLLLCTVCLTALWILPFSALTYRQFSLWLSGNGYFNHNNYSNYTLVGQLGIYCKHYTSSNDLRIFFTFLMFFGFILIAIQSRRSELIGRFDFIWKLQALSENVEMKRTHEQNRKVLENILPAHVATHFLTALPTCRADLYSEARDHACIIFITITEFSKFYTELDANNEGVECLRLLNEIIADFDELLSRAEFSCIEKIKTISTTYMAASGLTGSAEDNAHVVAVAKFAMELLVMIVHINEHSFNNFDLRIGINVGPVVAGVIGTEKPHYDIWAML</sequence>
<evidence type="ECO:0000256" key="11">
    <source>
        <dbReference type="ARBA" id="ARBA00022989"/>
    </source>
</evidence>
<feature type="transmembrane region" description="Helical" evidence="16">
    <location>
        <begin position="715"/>
        <end position="735"/>
    </location>
</feature>
<reference evidence="19" key="1">
    <citation type="submission" date="2022-11" db="UniProtKB">
        <authorList>
            <consortium name="WormBaseParasite"/>
        </authorList>
    </citation>
    <scope>IDENTIFICATION</scope>
</reference>
<evidence type="ECO:0000256" key="13">
    <source>
        <dbReference type="ARBA" id="ARBA00023136"/>
    </source>
</evidence>
<dbReference type="AlphaFoldDB" id="A0A915EUL2"/>
<dbReference type="InterPro" id="IPR032628">
    <property type="entry name" value="AC_N"/>
</dbReference>
<evidence type="ECO:0000256" key="12">
    <source>
        <dbReference type="ARBA" id="ARBA00022998"/>
    </source>
</evidence>
<evidence type="ECO:0000313" key="18">
    <source>
        <dbReference type="Proteomes" id="UP000887574"/>
    </source>
</evidence>
<dbReference type="PROSITE" id="PS00452">
    <property type="entry name" value="GUANYLATE_CYCLASE_1"/>
    <property type="match status" value="1"/>
</dbReference>
<evidence type="ECO:0000256" key="15">
    <source>
        <dbReference type="RuleBase" id="RU000405"/>
    </source>
</evidence>
<dbReference type="PANTHER" id="PTHR45627">
    <property type="entry name" value="ADENYLATE CYCLASE TYPE 1"/>
    <property type="match status" value="1"/>
</dbReference>
<protein>
    <recommendedName>
        <fullName evidence="5">adenylate cyclase</fullName>
        <ecNumber evidence="5">4.6.1.1</ecNumber>
    </recommendedName>
</protein>
<evidence type="ECO:0000259" key="17">
    <source>
        <dbReference type="PROSITE" id="PS50125"/>
    </source>
</evidence>
<dbReference type="GO" id="GO:0007189">
    <property type="term" value="P:adenylate cyclase-activating G protein-coupled receptor signaling pathway"/>
    <property type="evidence" value="ECO:0007669"/>
    <property type="project" value="TreeGrafter"/>
</dbReference>
<dbReference type="CDD" id="cd07302">
    <property type="entry name" value="CHD"/>
    <property type="match status" value="2"/>
</dbReference>
<proteinExistence type="inferred from homology"/>
<feature type="transmembrane region" description="Helical" evidence="16">
    <location>
        <begin position="775"/>
        <end position="792"/>
    </location>
</feature>
<accession>A0A915EUL2</accession>
<comment type="similarity">
    <text evidence="15">Belongs to the adenylyl cyclase class-4/guanylyl cyclase family.</text>
</comment>
<evidence type="ECO:0000256" key="4">
    <source>
        <dbReference type="ARBA" id="ARBA00004141"/>
    </source>
</evidence>
<dbReference type="GO" id="GO:0006171">
    <property type="term" value="P:cAMP biosynthetic process"/>
    <property type="evidence" value="ECO:0007669"/>
    <property type="project" value="UniProtKB-KW"/>
</dbReference>
<comment type="subcellular location">
    <subcellularLocation>
        <location evidence="4">Membrane</location>
        <topology evidence="4">Multi-pass membrane protein</topology>
    </subcellularLocation>
</comment>
<comment type="catalytic activity">
    <reaction evidence="2">
        <text>ATP = 3',5'-cyclic AMP + diphosphate</text>
        <dbReference type="Rhea" id="RHEA:15389"/>
        <dbReference type="ChEBI" id="CHEBI:30616"/>
        <dbReference type="ChEBI" id="CHEBI:33019"/>
        <dbReference type="ChEBI" id="CHEBI:58165"/>
        <dbReference type="EC" id="4.6.1.1"/>
    </reaction>
</comment>
<keyword evidence="7" id="KW-0479">Metal-binding</keyword>
<evidence type="ECO:0000256" key="6">
    <source>
        <dbReference type="ARBA" id="ARBA00022692"/>
    </source>
</evidence>